<reference evidence="1 2" key="1">
    <citation type="submission" date="2021-11" db="EMBL/GenBank/DDBJ databases">
        <title>Black yeast isolated from Biological Soil Crust.</title>
        <authorList>
            <person name="Kurbessoian T."/>
        </authorList>
    </citation>
    <scope>NUCLEOTIDE SEQUENCE [LARGE SCALE GENOMIC DNA]</scope>
    <source>
        <strain evidence="1 2">CCFEE 5522</strain>
    </source>
</reference>
<sequence>MASHHGSLDSYWKLRSSSSESAEELRKRVRDAGYSAPTGTVKKEMVKMAQRAEKGLLCYDSCSTEELIRFAKNRDIPTADGVRTRENYKSLLEHEDQKATFPRFTAMPPELRCRVYGYYVASIPQELETPTQPPITRVSKLIRNECLPIFDASITFTLTFFRIDRPTPNIRPSPDTTFFLETLAKVSAADIRKLKLIVLAKARMTSRSVGAAEVCTLSLDLDGSVKTGTTGVETCVYRSASLLKDEREARDEREAQSRAMGRGLRQMTKSIDVEKGRWKLKVEDVYAIRRVLLAVFL</sequence>
<keyword evidence="2" id="KW-1185">Reference proteome</keyword>
<gene>
    <name evidence="1" type="ORF">LTR36_005068</name>
</gene>
<proteinExistence type="predicted"/>
<dbReference type="EMBL" id="JAVFHQ010000003">
    <property type="protein sequence ID" value="KAK4549767.1"/>
    <property type="molecule type" value="Genomic_DNA"/>
</dbReference>
<comment type="caution">
    <text evidence="1">The sequence shown here is derived from an EMBL/GenBank/DDBJ whole genome shotgun (WGS) entry which is preliminary data.</text>
</comment>
<protein>
    <submittedName>
        <fullName evidence="1">Uncharacterized protein</fullName>
    </submittedName>
</protein>
<organism evidence="1 2">
    <name type="scientific">Oleoguttula mirabilis</name>
    <dbReference type="NCBI Taxonomy" id="1507867"/>
    <lineage>
        <taxon>Eukaryota</taxon>
        <taxon>Fungi</taxon>
        <taxon>Dikarya</taxon>
        <taxon>Ascomycota</taxon>
        <taxon>Pezizomycotina</taxon>
        <taxon>Dothideomycetes</taxon>
        <taxon>Dothideomycetidae</taxon>
        <taxon>Mycosphaerellales</taxon>
        <taxon>Teratosphaeriaceae</taxon>
        <taxon>Oleoguttula</taxon>
    </lineage>
</organism>
<dbReference type="AlphaFoldDB" id="A0AAV9JXG4"/>
<evidence type="ECO:0000313" key="1">
    <source>
        <dbReference type="EMBL" id="KAK4549767.1"/>
    </source>
</evidence>
<name>A0AAV9JXG4_9PEZI</name>
<evidence type="ECO:0000313" key="2">
    <source>
        <dbReference type="Proteomes" id="UP001324427"/>
    </source>
</evidence>
<dbReference type="Proteomes" id="UP001324427">
    <property type="component" value="Unassembled WGS sequence"/>
</dbReference>
<accession>A0AAV9JXG4</accession>